<organism evidence="8 9">
    <name type="scientific">Sulfidibacter corallicola</name>
    <dbReference type="NCBI Taxonomy" id="2818388"/>
    <lineage>
        <taxon>Bacteria</taxon>
        <taxon>Pseudomonadati</taxon>
        <taxon>Acidobacteriota</taxon>
        <taxon>Holophagae</taxon>
        <taxon>Acanthopleuribacterales</taxon>
        <taxon>Acanthopleuribacteraceae</taxon>
        <taxon>Sulfidibacter</taxon>
    </lineage>
</organism>
<dbReference type="NCBIfam" id="TIGR00360">
    <property type="entry name" value="ComEC_N-term"/>
    <property type="match status" value="1"/>
</dbReference>
<evidence type="ECO:0000256" key="4">
    <source>
        <dbReference type="ARBA" id="ARBA00022989"/>
    </source>
</evidence>
<dbReference type="Pfam" id="PF03772">
    <property type="entry name" value="Competence"/>
    <property type="match status" value="1"/>
</dbReference>
<dbReference type="InterPro" id="IPR052159">
    <property type="entry name" value="Competence_DNA_uptake"/>
</dbReference>
<feature type="transmembrane region" description="Helical" evidence="6">
    <location>
        <begin position="364"/>
        <end position="383"/>
    </location>
</feature>
<feature type="domain" description="Metallo-beta-lactamase" evidence="7">
    <location>
        <begin position="506"/>
        <end position="702"/>
    </location>
</feature>
<feature type="transmembrane region" description="Helical" evidence="6">
    <location>
        <begin position="55"/>
        <end position="74"/>
    </location>
</feature>
<feature type="transmembrane region" description="Helical" evidence="6">
    <location>
        <begin position="232"/>
        <end position="255"/>
    </location>
</feature>
<feature type="transmembrane region" description="Helical" evidence="6">
    <location>
        <begin position="390"/>
        <end position="417"/>
    </location>
</feature>
<keyword evidence="2" id="KW-1003">Cell membrane</keyword>
<keyword evidence="4 6" id="KW-1133">Transmembrane helix</keyword>
<keyword evidence="9" id="KW-1185">Reference proteome</keyword>
<feature type="transmembrane region" description="Helical" evidence="6">
    <location>
        <begin position="6"/>
        <end position="24"/>
    </location>
</feature>
<dbReference type="PANTHER" id="PTHR30619">
    <property type="entry name" value="DNA INTERNALIZATION/COMPETENCE PROTEIN COMEC/REC2"/>
    <property type="match status" value="1"/>
</dbReference>
<feature type="transmembrane region" description="Helical" evidence="6">
    <location>
        <begin position="261"/>
        <end position="280"/>
    </location>
</feature>
<evidence type="ECO:0000256" key="5">
    <source>
        <dbReference type="ARBA" id="ARBA00023136"/>
    </source>
</evidence>
<dbReference type="InterPro" id="IPR001279">
    <property type="entry name" value="Metallo-B-lactamas"/>
</dbReference>
<dbReference type="EMBL" id="CP071793">
    <property type="protein sequence ID" value="QTD53089.1"/>
    <property type="molecule type" value="Genomic_DNA"/>
</dbReference>
<dbReference type="RefSeq" id="WP_237383186.1">
    <property type="nucleotide sequence ID" value="NZ_CP071793.1"/>
</dbReference>
<dbReference type="InterPro" id="IPR036866">
    <property type="entry name" value="RibonucZ/Hydroxyglut_hydro"/>
</dbReference>
<evidence type="ECO:0000256" key="2">
    <source>
        <dbReference type="ARBA" id="ARBA00022475"/>
    </source>
</evidence>
<dbReference type="InterPro" id="IPR004477">
    <property type="entry name" value="ComEC_N"/>
</dbReference>
<name>A0A8A4TT06_SULCO</name>
<proteinExistence type="predicted"/>
<reference evidence="8" key="1">
    <citation type="submission" date="2021-03" db="EMBL/GenBank/DDBJ databases">
        <title>Acanthopleuribacteraceae sp. M133.</title>
        <authorList>
            <person name="Wang G."/>
        </authorList>
    </citation>
    <scope>NUCLEOTIDE SEQUENCE</scope>
    <source>
        <strain evidence="8">M133</strain>
    </source>
</reference>
<dbReference type="Pfam" id="PF00753">
    <property type="entry name" value="Lactamase_B"/>
    <property type="match status" value="1"/>
</dbReference>
<evidence type="ECO:0000313" key="8">
    <source>
        <dbReference type="EMBL" id="QTD53089.1"/>
    </source>
</evidence>
<evidence type="ECO:0000256" key="1">
    <source>
        <dbReference type="ARBA" id="ARBA00004651"/>
    </source>
</evidence>
<feature type="transmembrane region" description="Helical" evidence="6">
    <location>
        <begin position="454"/>
        <end position="471"/>
    </location>
</feature>
<evidence type="ECO:0000259" key="7">
    <source>
        <dbReference type="SMART" id="SM00849"/>
    </source>
</evidence>
<dbReference type="KEGG" id="scor:J3U87_11560"/>
<dbReference type="Proteomes" id="UP000663929">
    <property type="component" value="Chromosome"/>
</dbReference>
<dbReference type="SUPFAM" id="SSF56281">
    <property type="entry name" value="Metallo-hydrolase/oxidoreductase"/>
    <property type="match status" value="1"/>
</dbReference>
<dbReference type="SMART" id="SM00849">
    <property type="entry name" value="Lactamase_B"/>
    <property type="match status" value="1"/>
</dbReference>
<feature type="transmembrane region" description="Helical" evidence="6">
    <location>
        <begin position="31"/>
        <end position="49"/>
    </location>
</feature>
<feature type="transmembrane region" description="Helical" evidence="6">
    <location>
        <begin position="309"/>
        <end position="326"/>
    </location>
</feature>
<dbReference type="Gene3D" id="3.60.15.10">
    <property type="entry name" value="Ribonuclease Z/Hydroxyacylglutathione hydrolase-like"/>
    <property type="match status" value="1"/>
</dbReference>
<protein>
    <submittedName>
        <fullName evidence="8">ComEC/Rec2 family competence protein</fullName>
    </submittedName>
</protein>
<gene>
    <name evidence="8" type="ORF">J3U87_11560</name>
</gene>
<sequence>MPRVGLATLGPFGLVLGMIFRLAMPEADRGCCGVGGFWFLAALMVLAMVRVPSGSRYKCLLGVLFCFGFGWGWMSWTCHRRLARLPAPYHLDRAVEVEGRVRHHWQTRYGQAILLERVRFLHADWEDVELRRLTIFTPALPAAPRRRSPLRAWIRLKRKVPPRTIPWPLQRLRERYAPRFSGNVKTVRLMSWHPQPDAPDSALSPANRELWRLFTANVPAQSWRKRLEPLGLGHLLAISGLHCMLVFAVLRWLSFPLRRPWWRSGFTVVGLLVFGSWMGWSDSVTRAVSMLAGFQVMCWLGRVRDWYRLWTFLLCLALVLDPFSLLRAGFWYSFAASLGLVLGRGVAMPASPLDHPWLPRLKRFLPILGAQLMVLPVGLVFGCEINPLSVIWNLVGFFLLCFLLVLGALAGLSLVWTDLVPWCNSLESALVWLLALPEPVIEALRLVRFPFEPAWALAFLFVSFLILRYGFREWRWYGAMLFCLLFCSIHHRPLSGERLVMFDVGQGLAMMLTDAQGRTLLFDCGGQLPLGLRPESLVRLFGGKDVAGAFVSHHNADHYNLLPRFVRPFPIWVPRGQWGRFHFEQDLSAFIKIPVEAGAGLAWGRFRLEVIWPRGSPEPTDTNEGSLVIRIARPGAKVLLMGDAGTWTERYLDRDLFDSPRGGGAATTVSLLQVGHHGSRSGTGRAFLERLKPDVALISCGAGNRFGHPHPQVLSNLRQQRVPWLTTADSGTLILLGGRPKGHFRFPETGTEPWSER</sequence>
<dbReference type="GO" id="GO:0005886">
    <property type="term" value="C:plasma membrane"/>
    <property type="evidence" value="ECO:0007669"/>
    <property type="project" value="UniProtKB-SubCell"/>
</dbReference>
<evidence type="ECO:0000256" key="6">
    <source>
        <dbReference type="SAM" id="Phobius"/>
    </source>
</evidence>
<evidence type="ECO:0000313" key="9">
    <source>
        <dbReference type="Proteomes" id="UP000663929"/>
    </source>
</evidence>
<dbReference type="PANTHER" id="PTHR30619:SF1">
    <property type="entry name" value="RECOMBINATION PROTEIN 2"/>
    <property type="match status" value="1"/>
</dbReference>
<keyword evidence="3 6" id="KW-0812">Transmembrane</keyword>
<dbReference type="AlphaFoldDB" id="A0A8A4TT06"/>
<evidence type="ECO:0000256" key="3">
    <source>
        <dbReference type="ARBA" id="ARBA00022692"/>
    </source>
</evidence>
<keyword evidence="5 6" id="KW-0472">Membrane</keyword>
<comment type="subcellular location">
    <subcellularLocation>
        <location evidence="1">Cell membrane</location>
        <topology evidence="1">Multi-pass membrane protein</topology>
    </subcellularLocation>
</comment>
<accession>A0A8A4TT06</accession>